<protein>
    <submittedName>
        <fullName evidence="2">Dynamin-1</fullName>
    </submittedName>
</protein>
<reference evidence="2 3" key="1">
    <citation type="submission" date="2019-04" db="EMBL/GenBank/DDBJ databases">
        <title>Chromosome genome assembly for Takifugu flavidus.</title>
        <authorList>
            <person name="Xiao S."/>
        </authorList>
    </citation>
    <scope>NUCLEOTIDE SEQUENCE [LARGE SCALE GENOMIC DNA]</scope>
    <source>
        <strain evidence="2">HTHZ2018</strain>
        <tissue evidence="2">Muscle</tissue>
    </source>
</reference>
<accession>A0A5C6NJ96</accession>
<evidence type="ECO:0000313" key="2">
    <source>
        <dbReference type="EMBL" id="TWW66140.1"/>
    </source>
</evidence>
<dbReference type="Pfam" id="PF01031">
    <property type="entry name" value="Dynamin_M"/>
    <property type="match status" value="1"/>
</dbReference>
<feature type="domain" description="Dynamin stalk" evidence="1">
    <location>
        <begin position="1"/>
        <end position="40"/>
    </location>
</feature>
<dbReference type="Proteomes" id="UP000324091">
    <property type="component" value="Chromosome 20"/>
</dbReference>
<keyword evidence="3" id="KW-1185">Reference proteome</keyword>
<name>A0A5C6NJ96_9TELE</name>
<gene>
    <name evidence="2" type="ORF">D4764_20G0001720</name>
</gene>
<dbReference type="AlphaFoldDB" id="A0A5C6NJ96"/>
<sequence length="118" mass="12781">MAFETIVKRQIGKIKEPCTKCVDMVISELVITVRQCTKKVKEEQERVVRAFVVVLIPYPQSPCLCPCAFQPSQGGRGGPGEAGVGGLWCFCLPAYCAAVVLVWLAVVESCADENQFGG</sequence>
<dbReference type="InterPro" id="IPR000375">
    <property type="entry name" value="Dynamin_stalk"/>
</dbReference>
<proteinExistence type="predicted"/>
<organism evidence="2 3">
    <name type="scientific">Takifugu flavidus</name>
    <name type="common">sansaifugu</name>
    <dbReference type="NCBI Taxonomy" id="433684"/>
    <lineage>
        <taxon>Eukaryota</taxon>
        <taxon>Metazoa</taxon>
        <taxon>Chordata</taxon>
        <taxon>Craniata</taxon>
        <taxon>Vertebrata</taxon>
        <taxon>Euteleostomi</taxon>
        <taxon>Actinopterygii</taxon>
        <taxon>Neopterygii</taxon>
        <taxon>Teleostei</taxon>
        <taxon>Neoteleostei</taxon>
        <taxon>Acanthomorphata</taxon>
        <taxon>Eupercaria</taxon>
        <taxon>Tetraodontiformes</taxon>
        <taxon>Tetradontoidea</taxon>
        <taxon>Tetraodontidae</taxon>
        <taxon>Takifugu</taxon>
    </lineage>
</organism>
<evidence type="ECO:0000313" key="3">
    <source>
        <dbReference type="Proteomes" id="UP000324091"/>
    </source>
</evidence>
<comment type="caution">
    <text evidence="2">The sequence shown here is derived from an EMBL/GenBank/DDBJ whole genome shotgun (WGS) entry which is preliminary data.</text>
</comment>
<dbReference type="Gene3D" id="1.20.120.1240">
    <property type="entry name" value="Dynamin, middle domain"/>
    <property type="match status" value="1"/>
</dbReference>
<evidence type="ECO:0000259" key="1">
    <source>
        <dbReference type="Pfam" id="PF01031"/>
    </source>
</evidence>
<dbReference type="EMBL" id="RHFK02000013">
    <property type="protein sequence ID" value="TWW66140.1"/>
    <property type="molecule type" value="Genomic_DNA"/>
</dbReference>